<dbReference type="AlphaFoldDB" id="A0A4U7B2H0"/>
<gene>
    <name evidence="2" type="ORF">C1H76_5544</name>
</gene>
<sequence>MTSSCPTHINHVCALQNKRESTPLTSVTASTIFTTSTITSTTSHHSADSSPYLTTTTMKFHPQSLKLKRLRKKPTSIMPSSPSTASLKPHDEIRLLELESATITAQLAASAEAEAKITALESAIHAARAAMVAAVDEGQERIMDLGGQIREIRLGEGYVSWKDLEELKKRGDEVGGRLWVLKVAVATEGEGGEIEGPMRSFGVASQSSAGASAEGGAMAGSEHSDERLFSGTSDGV</sequence>
<comment type="caution">
    <text evidence="2">The sequence shown here is derived from an EMBL/GenBank/DDBJ whole genome shotgun (WGS) entry which is preliminary data.</text>
</comment>
<reference evidence="2 3" key="1">
    <citation type="submission" date="2018-02" db="EMBL/GenBank/DDBJ databases">
        <title>Draft genome sequences of Elsinoe sp., causing black scab on jojoba.</title>
        <authorList>
            <person name="Stodart B."/>
            <person name="Jeffress S."/>
            <person name="Ash G."/>
            <person name="Arun Chinnappa K."/>
        </authorList>
    </citation>
    <scope>NUCLEOTIDE SEQUENCE [LARGE SCALE GENOMIC DNA]</scope>
    <source>
        <strain evidence="2 3">Hillstone_2</strain>
    </source>
</reference>
<dbReference type="EMBL" id="PTQR01000068">
    <property type="protein sequence ID" value="TKX22254.1"/>
    <property type="molecule type" value="Genomic_DNA"/>
</dbReference>
<feature type="region of interest" description="Disordered" evidence="1">
    <location>
        <begin position="196"/>
        <end position="236"/>
    </location>
</feature>
<organism evidence="2 3">
    <name type="scientific">Elsinoe australis</name>
    <dbReference type="NCBI Taxonomy" id="40998"/>
    <lineage>
        <taxon>Eukaryota</taxon>
        <taxon>Fungi</taxon>
        <taxon>Dikarya</taxon>
        <taxon>Ascomycota</taxon>
        <taxon>Pezizomycotina</taxon>
        <taxon>Dothideomycetes</taxon>
        <taxon>Dothideomycetidae</taxon>
        <taxon>Myriangiales</taxon>
        <taxon>Elsinoaceae</taxon>
        <taxon>Elsinoe</taxon>
    </lineage>
</organism>
<evidence type="ECO:0000256" key="1">
    <source>
        <dbReference type="SAM" id="MobiDB-lite"/>
    </source>
</evidence>
<dbReference type="Proteomes" id="UP000308133">
    <property type="component" value="Unassembled WGS sequence"/>
</dbReference>
<proteinExistence type="predicted"/>
<protein>
    <submittedName>
        <fullName evidence="2">Uncharacterized protein</fullName>
    </submittedName>
</protein>
<accession>A0A4U7B2H0</accession>
<feature type="compositionally biased region" description="Low complexity" evidence="1">
    <location>
        <begin position="200"/>
        <end position="221"/>
    </location>
</feature>
<name>A0A4U7B2H0_9PEZI</name>
<evidence type="ECO:0000313" key="2">
    <source>
        <dbReference type="EMBL" id="TKX22254.1"/>
    </source>
</evidence>
<evidence type="ECO:0000313" key="3">
    <source>
        <dbReference type="Proteomes" id="UP000308133"/>
    </source>
</evidence>